<dbReference type="PANTHER" id="PTHR35332">
    <property type="entry name" value="REGULATION OF ENOLASE PROTEIN 1"/>
    <property type="match status" value="1"/>
</dbReference>
<dbReference type="EMBL" id="JBHUPB010000015">
    <property type="protein sequence ID" value="MFD2969783.1"/>
    <property type="molecule type" value="Genomic_DNA"/>
</dbReference>
<sequence>METKESAAAWSVINPCVQRVQNQSIYLRSNANVDFFNKFEGTPLDNASFYYRTLDGDFSLSARVVVEARSTYDAVFLMARTSNSQWLKLALERNADGSNSIVSVFSNPWSDDANGELLLGETAYLRISRVGNLWGLHYSLDGERWRFVRTLGFVPQGELYVGYGVQSPLGEGFDGEVHDLQVSEQPQTDFRNGL</sequence>
<dbReference type="Pfam" id="PF07081">
    <property type="entry name" value="DUF1349"/>
    <property type="match status" value="1"/>
</dbReference>
<name>A0ABW6BM29_9SPHI</name>
<gene>
    <name evidence="1" type="ORF">ACFS7Y_20515</name>
</gene>
<accession>A0ABW6BM29</accession>
<evidence type="ECO:0000313" key="1">
    <source>
        <dbReference type="EMBL" id="MFD2969783.1"/>
    </source>
</evidence>
<reference evidence="2" key="1">
    <citation type="journal article" date="2019" name="Int. J. Syst. Evol. Microbiol.">
        <title>The Global Catalogue of Microorganisms (GCM) 10K type strain sequencing project: providing services to taxonomists for standard genome sequencing and annotation.</title>
        <authorList>
            <consortium name="The Broad Institute Genomics Platform"/>
            <consortium name="The Broad Institute Genome Sequencing Center for Infectious Disease"/>
            <person name="Wu L."/>
            <person name="Ma J."/>
        </authorList>
    </citation>
    <scope>NUCLEOTIDE SEQUENCE [LARGE SCALE GENOMIC DNA]</scope>
    <source>
        <strain evidence="2">KCTC 22814</strain>
    </source>
</reference>
<keyword evidence="2" id="KW-1185">Reference proteome</keyword>
<evidence type="ECO:0000313" key="2">
    <source>
        <dbReference type="Proteomes" id="UP001597525"/>
    </source>
</evidence>
<comment type="caution">
    <text evidence="1">The sequence shown here is derived from an EMBL/GenBank/DDBJ whole genome shotgun (WGS) entry which is preliminary data.</text>
</comment>
<dbReference type="Gene3D" id="2.60.120.200">
    <property type="match status" value="1"/>
</dbReference>
<dbReference type="SUPFAM" id="SSF49899">
    <property type="entry name" value="Concanavalin A-like lectins/glucanases"/>
    <property type="match status" value="1"/>
</dbReference>
<proteinExistence type="predicted"/>
<protein>
    <submittedName>
        <fullName evidence="1">DUF1349 domain-containing protein</fullName>
    </submittedName>
</protein>
<dbReference type="InterPro" id="IPR013320">
    <property type="entry name" value="ConA-like_dom_sf"/>
</dbReference>
<organism evidence="1 2">
    <name type="scientific">Sphingobacterium bambusae</name>
    <dbReference type="NCBI Taxonomy" id="662858"/>
    <lineage>
        <taxon>Bacteria</taxon>
        <taxon>Pseudomonadati</taxon>
        <taxon>Bacteroidota</taxon>
        <taxon>Sphingobacteriia</taxon>
        <taxon>Sphingobacteriales</taxon>
        <taxon>Sphingobacteriaceae</taxon>
        <taxon>Sphingobacterium</taxon>
    </lineage>
</organism>
<dbReference type="InterPro" id="IPR009784">
    <property type="entry name" value="DUF1349"/>
</dbReference>
<dbReference type="Proteomes" id="UP001597525">
    <property type="component" value="Unassembled WGS sequence"/>
</dbReference>
<dbReference type="PANTHER" id="PTHR35332:SF2">
    <property type="entry name" value="REGULATION OF ENOLASE PROTEIN 1"/>
    <property type="match status" value="1"/>
</dbReference>
<dbReference type="RefSeq" id="WP_320183272.1">
    <property type="nucleotide sequence ID" value="NZ_CP138332.1"/>
</dbReference>